<organism evidence="2 3">
    <name type="scientific">Fusarium oxysporum</name>
    <name type="common">Fusarium vascular wilt</name>
    <dbReference type="NCBI Taxonomy" id="5507"/>
    <lineage>
        <taxon>Eukaryota</taxon>
        <taxon>Fungi</taxon>
        <taxon>Dikarya</taxon>
        <taxon>Ascomycota</taxon>
        <taxon>Pezizomycotina</taxon>
        <taxon>Sordariomycetes</taxon>
        <taxon>Hypocreomycetidae</taxon>
        <taxon>Hypocreales</taxon>
        <taxon>Nectriaceae</taxon>
        <taxon>Fusarium</taxon>
        <taxon>Fusarium oxysporum species complex</taxon>
    </lineage>
</organism>
<proteinExistence type="predicted"/>
<evidence type="ECO:0000256" key="1">
    <source>
        <dbReference type="SAM" id="MobiDB-lite"/>
    </source>
</evidence>
<dbReference type="AlphaFoldDB" id="A0A2H3T5Y8"/>
<dbReference type="Proteomes" id="UP000219369">
    <property type="component" value="Unassembled WGS sequence"/>
</dbReference>
<sequence length="59" mass="6220">MLEGKRRQTQGSMTGPTTKPSLAQQGEPLNPARQGPDGRNLNSSQGQTQEIPAGSSPMN</sequence>
<feature type="region of interest" description="Disordered" evidence="1">
    <location>
        <begin position="1"/>
        <end position="59"/>
    </location>
</feature>
<evidence type="ECO:0000313" key="3">
    <source>
        <dbReference type="Proteomes" id="UP000219369"/>
    </source>
</evidence>
<accession>A0A2H3T5Y8</accession>
<protein>
    <submittedName>
        <fullName evidence="2">Uncharacterized protein</fullName>
    </submittedName>
</protein>
<reference evidence="3" key="1">
    <citation type="submission" date="2016-09" db="EMBL/GenBank/DDBJ databases">
        <authorList>
            <person name="Guldener U."/>
        </authorList>
    </citation>
    <scope>NUCLEOTIDE SEQUENCE [LARGE SCALE GENOMIC DNA]</scope>
    <source>
        <strain evidence="3">V64-1</strain>
    </source>
</reference>
<dbReference type="EMBL" id="FMJY01000004">
    <property type="protein sequence ID" value="SCO82959.1"/>
    <property type="molecule type" value="Genomic_DNA"/>
</dbReference>
<feature type="compositionally biased region" description="Polar residues" evidence="1">
    <location>
        <begin position="40"/>
        <end position="59"/>
    </location>
</feature>
<gene>
    <name evidence="2" type="ORF">FRV6_07172</name>
</gene>
<evidence type="ECO:0000313" key="2">
    <source>
        <dbReference type="EMBL" id="SCO82959.1"/>
    </source>
</evidence>
<name>A0A2H3T5Y8_FUSOX</name>
<feature type="compositionally biased region" description="Polar residues" evidence="1">
    <location>
        <begin position="9"/>
        <end position="24"/>
    </location>
</feature>